<name>A0A1A9UQ69_GLOAU</name>
<dbReference type="VEuPathDB" id="VectorBase:GAUT011843"/>
<evidence type="ECO:0000256" key="1">
    <source>
        <dbReference type="SAM" id="Coils"/>
    </source>
</evidence>
<evidence type="ECO:0000313" key="3">
    <source>
        <dbReference type="EnsemblMetazoa" id="GAUT011843-PA"/>
    </source>
</evidence>
<evidence type="ECO:0000313" key="4">
    <source>
        <dbReference type="Proteomes" id="UP000078200"/>
    </source>
</evidence>
<keyword evidence="4" id="KW-1185">Reference proteome</keyword>
<keyword evidence="2" id="KW-0732">Signal</keyword>
<reference evidence="3" key="1">
    <citation type="submission" date="2020-05" db="UniProtKB">
        <authorList>
            <consortium name="EnsemblMetazoa"/>
        </authorList>
    </citation>
    <scope>IDENTIFICATION</scope>
    <source>
        <strain evidence="3">TTRI</strain>
    </source>
</reference>
<dbReference type="AlphaFoldDB" id="A0A1A9UQ69"/>
<protein>
    <submittedName>
        <fullName evidence="3">Uncharacterized protein</fullName>
    </submittedName>
</protein>
<proteinExistence type="predicted"/>
<keyword evidence="1" id="KW-0175">Coiled coil</keyword>
<feature type="chain" id="PRO_5008398696" evidence="2">
    <location>
        <begin position="23"/>
        <end position="104"/>
    </location>
</feature>
<evidence type="ECO:0000256" key="2">
    <source>
        <dbReference type="SAM" id="SignalP"/>
    </source>
</evidence>
<feature type="coiled-coil region" evidence="1">
    <location>
        <begin position="49"/>
        <end position="103"/>
    </location>
</feature>
<dbReference type="Proteomes" id="UP000078200">
    <property type="component" value="Unassembled WGS sequence"/>
</dbReference>
<feature type="signal peptide" evidence="2">
    <location>
        <begin position="1"/>
        <end position="22"/>
    </location>
</feature>
<accession>A0A1A9UQ69</accession>
<sequence>MAVNYVVTCFLISLTVSYGTDGNHCDDEIFVHNKRLRMMRIMFYLPAMLKDQQKQFEELADKYDIKLNKNIDDIKTESLEDLLETLKKDDEDETEELSEFEKAK</sequence>
<organism evidence="3 4">
    <name type="scientific">Glossina austeni</name>
    <name type="common">Savannah tsetse fly</name>
    <dbReference type="NCBI Taxonomy" id="7395"/>
    <lineage>
        <taxon>Eukaryota</taxon>
        <taxon>Metazoa</taxon>
        <taxon>Ecdysozoa</taxon>
        <taxon>Arthropoda</taxon>
        <taxon>Hexapoda</taxon>
        <taxon>Insecta</taxon>
        <taxon>Pterygota</taxon>
        <taxon>Neoptera</taxon>
        <taxon>Endopterygota</taxon>
        <taxon>Diptera</taxon>
        <taxon>Brachycera</taxon>
        <taxon>Muscomorpha</taxon>
        <taxon>Hippoboscoidea</taxon>
        <taxon>Glossinidae</taxon>
        <taxon>Glossina</taxon>
    </lineage>
</organism>
<dbReference type="EnsemblMetazoa" id="GAUT011843-RA">
    <property type="protein sequence ID" value="GAUT011843-PA"/>
    <property type="gene ID" value="GAUT011843"/>
</dbReference>